<evidence type="ECO:0000256" key="1">
    <source>
        <dbReference type="ARBA" id="ARBA00004635"/>
    </source>
</evidence>
<comment type="subcellular location">
    <subcellularLocation>
        <location evidence="1">Membrane</location>
        <topology evidence="1">Lipid-anchor</topology>
    </subcellularLocation>
</comment>
<evidence type="ECO:0000256" key="7">
    <source>
        <dbReference type="ARBA" id="ARBA00023288"/>
    </source>
</evidence>
<feature type="domain" description="Spore germination GerAC-like C-terminal" evidence="8">
    <location>
        <begin position="197"/>
        <end position="355"/>
    </location>
</feature>
<organism evidence="10 11">
    <name type="scientific">Priestia aryabhattai</name>
    <name type="common">Bacillus aryabhattai</name>
    <dbReference type="NCBI Taxonomy" id="412384"/>
    <lineage>
        <taxon>Bacteria</taxon>
        <taxon>Bacillati</taxon>
        <taxon>Bacillota</taxon>
        <taxon>Bacilli</taxon>
        <taxon>Bacillales</taxon>
        <taxon>Bacillaceae</taxon>
        <taxon>Priestia</taxon>
    </lineage>
</organism>
<evidence type="ECO:0000259" key="8">
    <source>
        <dbReference type="Pfam" id="PF05504"/>
    </source>
</evidence>
<sequence>MKKWLITCLSVSVIAGCSPSPPILEDLQFVQSIGYDYVDKNSIKGSVSVPVIQSGMNSQTKSEIFTAVAHTSKDFGRIIQSQSQKPIETGRLGVALYGKELANKKGIFEMLDSIYRDPRISKEVHLAVVEGKAYEMLNYRYPISDTTSKYLIGLIEQNAEQYLPKVDVHTFMYQYFGKGMDPFMPLLRREGDKIQVKGIALFKGDKYIDYIGFKEAFLFKMLYEDSKKGFFNIKLDNDLYVSIENISSSVNYKVRKSNMNPKFSIYLKLKGRVVEGTRIPLGNKNKIQSIEKEVRYNIKKRGQKMVSQFQKLKIDPLGIGDRVKSQTRKFDFRNWEDQYSEIPIELNVDVQITQTMSVE</sequence>
<dbReference type="Pfam" id="PF25198">
    <property type="entry name" value="Spore_GerAC_N"/>
    <property type="match status" value="1"/>
</dbReference>
<dbReference type="GO" id="GO:0009847">
    <property type="term" value="P:spore germination"/>
    <property type="evidence" value="ECO:0007669"/>
    <property type="project" value="InterPro"/>
</dbReference>
<dbReference type="Proteomes" id="UP000543174">
    <property type="component" value="Unassembled WGS sequence"/>
</dbReference>
<dbReference type="PANTHER" id="PTHR35789">
    <property type="entry name" value="SPORE GERMINATION PROTEIN B3"/>
    <property type="match status" value="1"/>
</dbReference>
<evidence type="ECO:0000313" key="11">
    <source>
        <dbReference type="Proteomes" id="UP000543174"/>
    </source>
</evidence>
<keyword evidence="7" id="KW-0449">Lipoprotein</keyword>
<evidence type="ECO:0000259" key="9">
    <source>
        <dbReference type="Pfam" id="PF25198"/>
    </source>
</evidence>
<gene>
    <name evidence="10" type="ORF">HNP21_004951</name>
</gene>
<dbReference type="Pfam" id="PF05504">
    <property type="entry name" value="Spore_GerAC"/>
    <property type="match status" value="1"/>
</dbReference>
<dbReference type="InterPro" id="IPR057336">
    <property type="entry name" value="GerAC_N"/>
</dbReference>
<evidence type="ECO:0000256" key="4">
    <source>
        <dbReference type="ARBA" id="ARBA00022729"/>
    </source>
</evidence>
<evidence type="ECO:0000256" key="3">
    <source>
        <dbReference type="ARBA" id="ARBA00022544"/>
    </source>
</evidence>
<evidence type="ECO:0000313" key="10">
    <source>
        <dbReference type="EMBL" id="MBA9041821.1"/>
    </source>
</evidence>
<dbReference type="InterPro" id="IPR038501">
    <property type="entry name" value="Spore_GerAC_C_sf"/>
</dbReference>
<keyword evidence="4" id="KW-0732">Signal</keyword>
<keyword evidence="3" id="KW-0309">Germination</keyword>
<dbReference type="Gene3D" id="3.30.300.210">
    <property type="entry name" value="Nutrient germinant receptor protein C, domain 3"/>
    <property type="match status" value="1"/>
</dbReference>
<accession>A0A7W3RGX5</accession>
<protein>
    <submittedName>
        <fullName evidence="10">Spore germination protein</fullName>
    </submittedName>
</protein>
<dbReference type="GO" id="GO:0016020">
    <property type="term" value="C:membrane"/>
    <property type="evidence" value="ECO:0007669"/>
    <property type="project" value="UniProtKB-SubCell"/>
</dbReference>
<reference evidence="10" key="1">
    <citation type="submission" date="2020-08" db="EMBL/GenBank/DDBJ databases">
        <title>Functional genomics of gut bacteria from endangered species of beetles.</title>
        <authorList>
            <person name="Carlos-Shanley C."/>
        </authorList>
    </citation>
    <scope>NUCLEOTIDE SEQUENCE [LARGE SCALE GENOMIC DNA]</scope>
    <source>
        <strain evidence="10">S00060</strain>
    </source>
</reference>
<evidence type="ECO:0000256" key="5">
    <source>
        <dbReference type="ARBA" id="ARBA00023136"/>
    </source>
</evidence>
<dbReference type="NCBIfam" id="TIGR02887">
    <property type="entry name" value="spore_ger_x_C"/>
    <property type="match status" value="1"/>
</dbReference>
<keyword evidence="11" id="KW-1185">Reference proteome</keyword>
<keyword evidence="5" id="KW-0472">Membrane</keyword>
<dbReference type="InterPro" id="IPR008844">
    <property type="entry name" value="Spore_GerAC-like"/>
</dbReference>
<proteinExistence type="inferred from homology"/>
<dbReference type="AlphaFoldDB" id="A0A7W3RGX5"/>
<dbReference type="RefSeq" id="WP_182527821.1">
    <property type="nucleotide sequence ID" value="NZ_JACJHT010000006.1"/>
</dbReference>
<dbReference type="PROSITE" id="PS51257">
    <property type="entry name" value="PROKAR_LIPOPROTEIN"/>
    <property type="match status" value="1"/>
</dbReference>
<evidence type="ECO:0000256" key="2">
    <source>
        <dbReference type="ARBA" id="ARBA00007886"/>
    </source>
</evidence>
<evidence type="ECO:0000256" key="6">
    <source>
        <dbReference type="ARBA" id="ARBA00023139"/>
    </source>
</evidence>
<dbReference type="EMBL" id="JACJHT010000006">
    <property type="protein sequence ID" value="MBA9041821.1"/>
    <property type="molecule type" value="Genomic_DNA"/>
</dbReference>
<dbReference type="PANTHER" id="PTHR35789:SF1">
    <property type="entry name" value="SPORE GERMINATION PROTEIN B3"/>
    <property type="match status" value="1"/>
</dbReference>
<name>A0A7W3RGX5_PRIAR</name>
<comment type="caution">
    <text evidence="10">The sequence shown here is derived from an EMBL/GenBank/DDBJ whole genome shotgun (WGS) entry which is preliminary data.</text>
</comment>
<feature type="domain" description="Spore germination protein N-terminal" evidence="9">
    <location>
        <begin position="24"/>
        <end position="188"/>
    </location>
</feature>
<comment type="similarity">
    <text evidence="2">Belongs to the GerABKC lipoprotein family.</text>
</comment>
<keyword evidence="6" id="KW-0564">Palmitate</keyword>
<dbReference type="InterPro" id="IPR046953">
    <property type="entry name" value="Spore_GerAC-like_C"/>
</dbReference>